<keyword evidence="3" id="KW-1185">Reference proteome</keyword>
<evidence type="ECO:0000256" key="1">
    <source>
        <dbReference type="SAM" id="Phobius"/>
    </source>
</evidence>
<dbReference type="AlphaFoldDB" id="A0A0L0W7H8"/>
<dbReference type="EMBL" id="LGSS01000016">
    <property type="protein sequence ID" value="KNF07498.1"/>
    <property type="molecule type" value="Genomic_DNA"/>
</dbReference>
<feature type="transmembrane region" description="Helical" evidence="1">
    <location>
        <begin position="34"/>
        <end position="57"/>
    </location>
</feature>
<evidence type="ECO:0000313" key="3">
    <source>
        <dbReference type="Proteomes" id="UP000037267"/>
    </source>
</evidence>
<sequence length="423" mass="48327">MKTSKIGRITLAITLIFLGIVLLLKNFIKIDIFNVLSIMWPCIIILFGLEIIITKLVYERKEIDVKTKIDVISVIILSMVVFILAITSFVRTIYLDEIGSSDFKSFVKRVTRTNYKYSQDIEDTFTISSEGKNELKVDDYYGDVSIVKGEGNEVKVEAKITYKYDDNKYGQKTVKDFLKVRENGDSIEINTSDVKDYFNRLSSDVFIEKMEYRVTLPNNLLLDLDQKYGKTNLENIEKPIDVDSNYSNMTLKNITGKLDIESGYSDISIDSVNGDVEIEDKYSEIDIKNVSGNLKADKKYGDMSLEKINNNLDIVSEYANIDIKESNKSVYIKSKYGDIKYMVANPIQEKLEIYSQYGDTDISIPANQEGNFNIINEHGEIENQLGLKVEDKMNKQIVRQTKGSGEVRININTKNENVRLNSN</sequence>
<dbReference type="Proteomes" id="UP000037267">
    <property type="component" value="Unassembled WGS sequence"/>
</dbReference>
<gene>
    <name evidence="2" type="ORF">CLPU_16c00540</name>
</gene>
<name>A0A0L0W7H8_GOTPU</name>
<keyword evidence="1" id="KW-0472">Membrane</keyword>
<feature type="transmembrane region" description="Helical" evidence="1">
    <location>
        <begin position="69"/>
        <end position="90"/>
    </location>
</feature>
<organism evidence="2 3">
    <name type="scientific">Gottschalkia purinilytica</name>
    <name type="common">Clostridium purinilyticum</name>
    <dbReference type="NCBI Taxonomy" id="1503"/>
    <lineage>
        <taxon>Bacteria</taxon>
        <taxon>Bacillati</taxon>
        <taxon>Bacillota</taxon>
        <taxon>Tissierellia</taxon>
        <taxon>Tissierellales</taxon>
        <taxon>Gottschalkiaceae</taxon>
        <taxon>Gottschalkia</taxon>
    </lineage>
</organism>
<feature type="transmembrane region" description="Helical" evidence="1">
    <location>
        <begin position="9"/>
        <end position="28"/>
    </location>
</feature>
<keyword evidence="1" id="KW-0812">Transmembrane</keyword>
<dbReference type="PATRIC" id="fig|1503.3.peg.672"/>
<dbReference type="STRING" id="1503.CLPU_16c00540"/>
<dbReference type="OrthoDB" id="1707123at2"/>
<reference evidence="3" key="1">
    <citation type="submission" date="2015-07" db="EMBL/GenBank/DDBJ databases">
        <title>Draft genome sequence of the purine-degrading Gottschalkia purinilyticum DSM 1384 (formerly Clostridium purinilyticum).</title>
        <authorList>
            <person name="Poehlein A."/>
            <person name="Schiel-Bengelsdorf B."/>
            <person name="Bengelsdorf F.R."/>
            <person name="Daniel R."/>
            <person name="Duerre P."/>
        </authorList>
    </citation>
    <scope>NUCLEOTIDE SEQUENCE [LARGE SCALE GENOMIC DNA]</scope>
    <source>
        <strain evidence="3">DSM 1384</strain>
    </source>
</reference>
<comment type="caution">
    <text evidence="2">The sequence shown here is derived from an EMBL/GenBank/DDBJ whole genome shotgun (WGS) entry which is preliminary data.</text>
</comment>
<proteinExistence type="predicted"/>
<accession>A0A0L0W7H8</accession>
<dbReference type="RefSeq" id="WP_050356211.1">
    <property type="nucleotide sequence ID" value="NZ_LGSS01000016.1"/>
</dbReference>
<protein>
    <submittedName>
        <fullName evidence="2">Uncharacterized protein</fullName>
    </submittedName>
</protein>
<keyword evidence="1" id="KW-1133">Transmembrane helix</keyword>
<evidence type="ECO:0000313" key="2">
    <source>
        <dbReference type="EMBL" id="KNF07498.1"/>
    </source>
</evidence>